<feature type="disulfide bond" evidence="7">
    <location>
        <begin position="39"/>
        <end position="53"/>
    </location>
</feature>
<evidence type="ECO:0000256" key="8">
    <source>
        <dbReference type="SAM" id="SignalP"/>
    </source>
</evidence>
<reference evidence="11 12" key="1">
    <citation type="submission" date="2016-08" db="EMBL/GenBank/DDBJ databases">
        <title>Genomes of anaerobic fungi encode conserved fungal cellulosomes for biomass hydrolysis.</title>
        <authorList>
            <consortium name="DOE Joint Genome Institute"/>
            <person name="Haitjema C.H."/>
            <person name="Gilmore S.P."/>
            <person name="Henske J.K."/>
            <person name="Solomon K.V."/>
            <person name="De Groot R."/>
            <person name="Kuo A."/>
            <person name="Mondo S.J."/>
            <person name="Salamov A.A."/>
            <person name="Labutti K."/>
            <person name="Zhao Z."/>
            <person name="Chiniquy J."/>
            <person name="Barry K."/>
            <person name="Brewer H.M."/>
            <person name="Purvine S.O."/>
            <person name="Wright A.T."/>
            <person name="Boxma B."/>
            <person name="Van Alen T."/>
            <person name="Hackstein J.H."/>
            <person name="Baker S.E."/>
            <person name="Grigoriev I.V."/>
            <person name="O'Malley M.A."/>
        </authorList>
    </citation>
    <scope>NUCLEOTIDE SEQUENCE [LARGE SCALE GENOMIC DNA]</scope>
    <source>
        <strain evidence="12">finn</strain>
    </source>
</reference>
<comment type="cofactor">
    <cofactor evidence="1">
        <name>Co(2+)</name>
        <dbReference type="ChEBI" id="CHEBI:48828"/>
    </cofactor>
</comment>
<dbReference type="SUPFAM" id="SSF88713">
    <property type="entry name" value="Glycoside hydrolase/deacetylase"/>
    <property type="match status" value="1"/>
</dbReference>
<evidence type="ECO:0000259" key="10">
    <source>
        <dbReference type="PROSITE" id="PS51677"/>
    </source>
</evidence>
<dbReference type="Pfam" id="PF00187">
    <property type="entry name" value="Chitin_bind_1"/>
    <property type="match status" value="2"/>
</dbReference>
<dbReference type="PANTHER" id="PTHR46471:SF6">
    <property type="entry name" value="GLYCOSYL HYDROLASE"/>
    <property type="match status" value="1"/>
</dbReference>
<name>A0A1Y1UZF0_9FUNG</name>
<keyword evidence="5 11" id="KW-0378">Hydrolase</keyword>
<dbReference type="GO" id="GO:0008061">
    <property type="term" value="F:chitin binding"/>
    <property type="evidence" value="ECO:0007669"/>
    <property type="project" value="UniProtKB-UniRule"/>
</dbReference>
<protein>
    <submittedName>
        <fullName evidence="11">Glycoside hydrolase/deacetylase</fullName>
    </submittedName>
</protein>
<dbReference type="Proteomes" id="UP000193719">
    <property type="component" value="Unassembled WGS sequence"/>
</dbReference>
<keyword evidence="6" id="KW-0119">Carbohydrate metabolism</keyword>
<dbReference type="CDD" id="cd00035">
    <property type="entry name" value="ChtBD1"/>
    <property type="match status" value="2"/>
</dbReference>
<evidence type="ECO:0000256" key="2">
    <source>
        <dbReference type="ARBA" id="ARBA00022669"/>
    </source>
</evidence>
<dbReference type="InterPro" id="IPR036861">
    <property type="entry name" value="Endochitinase-like_sf"/>
</dbReference>
<keyword evidence="2 7" id="KW-0147">Chitin-binding</keyword>
<feature type="disulfide bond" evidence="7">
    <location>
        <begin position="89"/>
        <end position="101"/>
    </location>
</feature>
<feature type="domain" description="Chitin-binding type-1" evidence="9">
    <location>
        <begin position="24"/>
        <end position="66"/>
    </location>
</feature>
<keyword evidence="3" id="KW-0479">Metal-binding</keyword>
<dbReference type="Pfam" id="PF01522">
    <property type="entry name" value="Polysacc_deac_1"/>
    <property type="match status" value="1"/>
</dbReference>
<evidence type="ECO:0000259" key="9">
    <source>
        <dbReference type="PROSITE" id="PS50941"/>
    </source>
</evidence>
<keyword evidence="12" id="KW-1185">Reference proteome</keyword>
<feature type="signal peptide" evidence="8">
    <location>
        <begin position="1"/>
        <end position="21"/>
    </location>
</feature>
<dbReference type="PROSITE" id="PS50941">
    <property type="entry name" value="CHIT_BIND_I_2"/>
    <property type="match status" value="2"/>
</dbReference>
<dbReference type="STRING" id="1754191.A0A1Y1UZF0"/>
<evidence type="ECO:0000256" key="3">
    <source>
        <dbReference type="ARBA" id="ARBA00022723"/>
    </source>
</evidence>
<organism evidence="11 12">
    <name type="scientific">Piromyces finnis</name>
    <dbReference type="NCBI Taxonomy" id="1754191"/>
    <lineage>
        <taxon>Eukaryota</taxon>
        <taxon>Fungi</taxon>
        <taxon>Fungi incertae sedis</taxon>
        <taxon>Chytridiomycota</taxon>
        <taxon>Chytridiomycota incertae sedis</taxon>
        <taxon>Neocallimastigomycetes</taxon>
        <taxon>Neocallimastigales</taxon>
        <taxon>Neocallimastigaceae</taxon>
        <taxon>Piromyces</taxon>
    </lineage>
</organism>
<feature type="disulfide bond" evidence="7">
    <location>
        <begin position="34"/>
        <end position="46"/>
    </location>
</feature>
<gene>
    <name evidence="11" type="ORF">BCR36DRAFT_360279</name>
</gene>
<evidence type="ECO:0000256" key="4">
    <source>
        <dbReference type="ARBA" id="ARBA00022729"/>
    </source>
</evidence>
<dbReference type="PROSITE" id="PS00026">
    <property type="entry name" value="CHIT_BIND_I_1"/>
    <property type="match status" value="2"/>
</dbReference>
<dbReference type="GO" id="GO:0016810">
    <property type="term" value="F:hydrolase activity, acting on carbon-nitrogen (but not peptide) bonds"/>
    <property type="evidence" value="ECO:0007669"/>
    <property type="project" value="InterPro"/>
</dbReference>
<feature type="domain" description="Chitin-binding type-1" evidence="9">
    <location>
        <begin position="79"/>
        <end position="121"/>
    </location>
</feature>
<proteinExistence type="predicted"/>
<evidence type="ECO:0000313" key="11">
    <source>
        <dbReference type="EMBL" id="ORX44045.1"/>
    </source>
</evidence>
<dbReference type="GO" id="GO:0005975">
    <property type="term" value="P:carbohydrate metabolic process"/>
    <property type="evidence" value="ECO:0007669"/>
    <property type="project" value="InterPro"/>
</dbReference>
<reference evidence="11 12" key="2">
    <citation type="submission" date="2016-08" db="EMBL/GenBank/DDBJ databases">
        <title>Pervasive Adenine N6-methylation of Active Genes in Fungi.</title>
        <authorList>
            <consortium name="DOE Joint Genome Institute"/>
            <person name="Mondo S.J."/>
            <person name="Dannebaum R.O."/>
            <person name="Kuo R.C."/>
            <person name="Labutti K."/>
            <person name="Haridas S."/>
            <person name="Kuo A."/>
            <person name="Salamov A."/>
            <person name="Ahrendt S.R."/>
            <person name="Lipzen A."/>
            <person name="Sullivan W."/>
            <person name="Andreopoulos W.B."/>
            <person name="Clum A."/>
            <person name="Lindquist E."/>
            <person name="Daum C."/>
            <person name="Ramamoorthy G.K."/>
            <person name="Gryganskyi A."/>
            <person name="Culley D."/>
            <person name="Magnuson J.K."/>
            <person name="James T.Y."/>
            <person name="O'Malley M.A."/>
            <person name="Stajich J.E."/>
            <person name="Spatafora J.W."/>
            <person name="Visel A."/>
            <person name="Grigoriev I.V."/>
        </authorList>
    </citation>
    <scope>NUCLEOTIDE SEQUENCE [LARGE SCALE GENOMIC DNA]</scope>
    <source>
        <strain evidence="12">finn</strain>
    </source>
</reference>
<sequence>MKWSNISLAIIGLVSSRFALADESGRCGGEFGQCPEGTCCSQWGWCGTTAAFCGSGCLPEIGICNEPENTDDDTRVSTDGQCGHGYGVCPEGQCCSSVGWCGLNELYCLDGCQSEFGECGQSAIDNAIVEGFSYYSSCVNDKYWAMTFDDGPYIYDDKLLDLLKEKGVKATFFITGASAMGIETDKAKEIMKRMDAEGHIIASHTWSHVDLTTLTESEVIDEMTKLEIIIEENIGKKPAFVRPPYGSGNGNVKLSRNLRNLGYSAAVTWNIDTMDWSNGGDIDYALEQFKGNVGKSALSLNHVNYGNISEESLLNLAKAEIEYMLGEGYIPVTMDKCLNLEAYQ</sequence>
<evidence type="ECO:0000256" key="5">
    <source>
        <dbReference type="ARBA" id="ARBA00022801"/>
    </source>
</evidence>
<evidence type="ECO:0000256" key="6">
    <source>
        <dbReference type="ARBA" id="ARBA00023277"/>
    </source>
</evidence>
<dbReference type="SUPFAM" id="SSF57016">
    <property type="entry name" value="Plant lectins/antimicrobial peptides"/>
    <property type="match status" value="2"/>
</dbReference>
<dbReference type="PROSITE" id="PS51677">
    <property type="entry name" value="NODB"/>
    <property type="match status" value="1"/>
</dbReference>
<dbReference type="InterPro" id="IPR002509">
    <property type="entry name" value="NODB_dom"/>
</dbReference>
<evidence type="ECO:0000256" key="7">
    <source>
        <dbReference type="PROSITE-ProRule" id="PRU00261"/>
    </source>
</evidence>
<comment type="caution">
    <text evidence="11">The sequence shown here is derived from an EMBL/GenBank/DDBJ whole genome shotgun (WGS) entry which is preliminary data.</text>
</comment>
<dbReference type="EMBL" id="MCFH01000048">
    <property type="protein sequence ID" value="ORX44045.1"/>
    <property type="molecule type" value="Genomic_DNA"/>
</dbReference>
<keyword evidence="4 8" id="KW-0732">Signal</keyword>
<dbReference type="PANTHER" id="PTHR46471">
    <property type="entry name" value="CHITIN DEACETYLASE"/>
    <property type="match status" value="1"/>
</dbReference>
<dbReference type="Gene3D" id="3.30.60.10">
    <property type="entry name" value="Endochitinase-like"/>
    <property type="match status" value="2"/>
</dbReference>
<evidence type="ECO:0000313" key="12">
    <source>
        <dbReference type="Proteomes" id="UP000193719"/>
    </source>
</evidence>
<feature type="chain" id="PRO_5012847290" evidence="8">
    <location>
        <begin position="22"/>
        <end position="344"/>
    </location>
</feature>
<dbReference type="SMART" id="SM00270">
    <property type="entry name" value="ChtBD1"/>
    <property type="match status" value="2"/>
</dbReference>
<feature type="disulfide bond" evidence="7">
    <location>
        <begin position="94"/>
        <end position="108"/>
    </location>
</feature>
<dbReference type="InterPro" id="IPR018371">
    <property type="entry name" value="Chitin-binding_1_CS"/>
</dbReference>
<dbReference type="GO" id="GO:0046872">
    <property type="term" value="F:metal ion binding"/>
    <property type="evidence" value="ECO:0007669"/>
    <property type="project" value="UniProtKB-KW"/>
</dbReference>
<keyword evidence="7" id="KW-1015">Disulfide bond</keyword>
<comment type="caution">
    <text evidence="7">Lacks conserved residue(s) required for the propagation of feature annotation.</text>
</comment>
<dbReference type="Gene3D" id="3.20.20.370">
    <property type="entry name" value="Glycoside hydrolase/deacetylase"/>
    <property type="match status" value="1"/>
</dbReference>
<accession>A0A1Y1UZF0</accession>
<feature type="domain" description="NodB homology" evidence="10">
    <location>
        <begin position="142"/>
        <end position="326"/>
    </location>
</feature>
<dbReference type="InterPro" id="IPR011330">
    <property type="entry name" value="Glyco_hydro/deAcase_b/a-brl"/>
</dbReference>
<dbReference type="AlphaFoldDB" id="A0A1Y1UZF0"/>
<dbReference type="OrthoDB" id="2100254at2759"/>
<evidence type="ECO:0000256" key="1">
    <source>
        <dbReference type="ARBA" id="ARBA00001941"/>
    </source>
</evidence>
<dbReference type="InterPro" id="IPR001002">
    <property type="entry name" value="Chitin-bd_1"/>
</dbReference>